<protein>
    <submittedName>
        <fullName evidence="1">Uncharacterized protein</fullName>
    </submittedName>
</protein>
<name>A0ABW4LTC1_9BACI</name>
<sequence length="74" mass="8790">MNVPYSLMPYFYNRTLFYPIIQEAGLHPYILYGMSHTPLMGMHKQLSELIGGTNNESHRPYRIVESWEANEMFY</sequence>
<dbReference type="Proteomes" id="UP001597214">
    <property type="component" value="Unassembled WGS sequence"/>
</dbReference>
<reference evidence="2" key="1">
    <citation type="journal article" date="2019" name="Int. J. Syst. Evol. Microbiol.">
        <title>The Global Catalogue of Microorganisms (GCM) 10K type strain sequencing project: providing services to taxonomists for standard genome sequencing and annotation.</title>
        <authorList>
            <consortium name="The Broad Institute Genomics Platform"/>
            <consortium name="The Broad Institute Genome Sequencing Center for Infectious Disease"/>
            <person name="Wu L."/>
            <person name="Ma J."/>
        </authorList>
    </citation>
    <scope>NUCLEOTIDE SEQUENCE [LARGE SCALE GENOMIC DNA]</scope>
    <source>
        <strain evidence="2">CCUG 49339</strain>
    </source>
</reference>
<proteinExistence type="predicted"/>
<dbReference type="RefSeq" id="WP_377929627.1">
    <property type="nucleotide sequence ID" value="NZ_JBHUEM010000045.1"/>
</dbReference>
<evidence type="ECO:0000313" key="1">
    <source>
        <dbReference type="EMBL" id="MFD1738419.1"/>
    </source>
</evidence>
<accession>A0ABW4LTC1</accession>
<dbReference type="EMBL" id="JBHUEM010000045">
    <property type="protein sequence ID" value="MFD1738419.1"/>
    <property type="molecule type" value="Genomic_DNA"/>
</dbReference>
<gene>
    <name evidence="1" type="ORF">ACFSCX_18000</name>
</gene>
<comment type="caution">
    <text evidence="1">The sequence shown here is derived from an EMBL/GenBank/DDBJ whole genome shotgun (WGS) entry which is preliminary data.</text>
</comment>
<organism evidence="1 2">
    <name type="scientific">Bacillus salitolerans</name>
    <dbReference type="NCBI Taxonomy" id="1437434"/>
    <lineage>
        <taxon>Bacteria</taxon>
        <taxon>Bacillati</taxon>
        <taxon>Bacillota</taxon>
        <taxon>Bacilli</taxon>
        <taxon>Bacillales</taxon>
        <taxon>Bacillaceae</taxon>
        <taxon>Bacillus</taxon>
    </lineage>
</organism>
<evidence type="ECO:0000313" key="2">
    <source>
        <dbReference type="Proteomes" id="UP001597214"/>
    </source>
</evidence>
<keyword evidence="2" id="KW-1185">Reference proteome</keyword>